<dbReference type="AlphaFoldDB" id="A0A0U1LLN6"/>
<accession>A0A0U1LLN6</accession>
<protein>
    <submittedName>
        <fullName evidence="1">Uncharacterized protein</fullName>
    </submittedName>
</protein>
<proteinExistence type="predicted"/>
<dbReference type="Proteomes" id="UP000054383">
    <property type="component" value="Unassembled WGS sequence"/>
</dbReference>
<sequence length="234" mass="25742">MSRSISVDRRELNGSGQIGYTLTAVISGMGESGEKAEIVSSDKETLDITTSRISAEDWKELSQNIQTTARSVVTVALPEKGLQSKTKEKSKPAIMKRIEQALDKKSPSLAINSQITFPKIAAVGSNIILSLHLGSVSSPNATNNDFSLPPITLQRVEVNLKDVITLRCSRSVLRFDDHVNDFPGSHVGEMSCHLNHIFNPTEDRKGYQDSECRVKFKIPASCPPTFKTWNISNQ</sequence>
<reference evidence="1 2" key="1">
    <citation type="submission" date="2015-04" db="EMBL/GenBank/DDBJ databases">
        <authorList>
            <person name="Syromyatnikov M.Y."/>
            <person name="Popov V.N."/>
        </authorList>
    </citation>
    <scope>NUCLEOTIDE SEQUENCE [LARGE SCALE GENOMIC DNA]</scope>
    <source>
        <strain evidence="1">WF-38-12</strain>
    </source>
</reference>
<keyword evidence="2" id="KW-1185">Reference proteome</keyword>
<dbReference type="OrthoDB" id="3789699at2759"/>
<name>A0A0U1LLN6_TALIS</name>
<evidence type="ECO:0000313" key="1">
    <source>
        <dbReference type="EMBL" id="CRG83875.1"/>
    </source>
</evidence>
<organism evidence="1 2">
    <name type="scientific">Talaromyces islandicus</name>
    <name type="common">Penicillium islandicum</name>
    <dbReference type="NCBI Taxonomy" id="28573"/>
    <lineage>
        <taxon>Eukaryota</taxon>
        <taxon>Fungi</taxon>
        <taxon>Dikarya</taxon>
        <taxon>Ascomycota</taxon>
        <taxon>Pezizomycotina</taxon>
        <taxon>Eurotiomycetes</taxon>
        <taxon>Eurotiomycetidae</taxon>
        <taxon>Eurotiales</taxon>
        <taxon>Trichocomaceae</taxon>
        <taxon>Talaromyces</taxon>
        <taxon>Talaromyces sect. Islandici</taxon>
    </lineage>
</organism>
<evidence type="ECO:0000313" key="2">
    <source>
        <dbReference type="Proteomes" id="UP000054383"/>
    </source>
</evidence>
<dbReference type="EMBL" id="CVMT01000001">
    <property type="protein sequence ID" value="CRG83875.1"/>
    <property type="molecule type" value="Genomic_DNA"/>
</dbReference>
<gene>
    <name evidence="1" type="ORF">PISL3812_01231</name>
</gene>